<organism evidence="1 2">
    <name type="scientific">Candidatus Egerieisoma faecipullorum</name>
    <dbReference type="NCBI Taxonomy" id="2840963"/>
    <lineage>
        <taxon>Bacteria</taxon>
        <taxon>Bacillati</taxon>
        <taxon>Bacillota</taxon>
        <taxon>Clostridia</taxon>
        <taxon>Eubacteriales</taxon>
        <taxon>Clostridiaceae</taxon>
        <taxon>Clostridiaceae incertae sedis</taxon>
        <taxon>Candidatus Egerieisoma</taxon>
    </lineage>
</organism>
<name>A0A9D1LA91_9CLOT</name>
<dbReference type="EMBL" id="DVMM01000105">
    <property type="protein sequence ID" value="HIU29676.1"/>
    <property type="molecule type" value="Genomic_DNA"/>
</dbReference>
<dbReference type="AlphaFoldDB" id="A0A9D1LA91"/>
<evidence type="ECO:0000313" key="2">
    <source>
        <dbReference type="Proteomes" id="UP000824089"/>
    </source>
</evidence>
<protein>
    <submittedName>
        <fullName evidence="1">Uncharacterized protein</fullName>
    </submittedName>
</protein>
<reference evidence="1" key="1">
    <citation type="submission" date="2020-10" db="EMBL/GenBank/DDBJ databases">
        <authorList>
            <person name="Gilroy R."/>
        </authorList>
    </citation>
    <scope>NUCLEOTIDE SEQUENCE</scope>
    <source>
        <strain evidence="1">CHK195-4489</strain>
    </source>
</reference>
<reference evidence="1" key="2">
    <citation type="journal article" date="2021" name="PeerJ">
        <title>Extensive microbial diversity within the chicken gut microbiome revealed by metagenomics and culture.</title>
        <authorList>
            <person name="Gilroy R."/>
            <person name="Ravi A."/>
            <person name="Getino M."/>
            <person name="Pursley I."/>
            <person name="Horton D.L."/>
            <person name="Alikhan N.F."/>
            <person name="Baker D."/>
            <person name="Gharbi K."/>
            <person name="Hall N."/>
            <person name="Watson M."/>
            <person name="Adriaenssens E.M."/>
            <person name="Foster-Nyarko E."/>
            <person name="Jarju S."/>
            <person name="Secka A."/>
            <person name="Antonio M."/>
            <person name="Oren A."/>
            <person name="Chaudhuri R.R."/>
            <person name="La Ragione R."/>
            <person name="Hildebrand F."/>
            <person name="Pallen M.J."/>
        </authorList>
    </citation>
    <scope>NUCLEOTIDE SEQUENCE</scope>
    <source>
        <strain evidence="1">CHK195-4489</strain>
    </source>
</reference>
<evidence type="ECO:0000313" key="1">
    <source>
        <dbReference type="EMBL" id="HIU29676.1"/>
    </source>
</evidence>
<comment type="caution">
    <text evidence="1">The sequence shown here is derived from an EMBL/GenBank/DDBJ whole genome shotgun (WGS) entry which is preliminary data.</text>
</comment>
<dbReference type="Proteomes" id="UP000824089">
    <property type="component" value="Unassembled WGS sequence"/>
</dbReference>
<proteinExistence type="predicted"/>
<accession>A0A9D1LA91</accession>
<gene>
    <name evidence="1" type="ORF">IAD50_05205</name>
</gene>
<sequence length="57" mass="6468">MEEKPGFLSGCPICGRILFRGTPESHIEGSCPKCLEYLSITYMKRGVYVVIKEKEDK</sequence>